<dbReference type="Gene3D" id="1.10.287.3510">
    <property type="match status" value="1"/>
</dbReference>
<keyword evidence="4 11" id="KW-0812">Transmembrane</keyword>
<gene>
    <name evidence="12" type="primary">nad4l</name>
</gene>
<evidence type="ECO:0000256" key="6">
    <source>
        <dbReference type="ARBA" id="ARBA00022989"/>
    </source>
</evidence>
<feature type="transmembrane region" description="Helical" evidence="11">
    <location>
        <begin position="57"/>
        <end position="78"/>
    </location>
</feature>
<keyword evidence="8 11" id="KW-0472">Membrane</keyword>
<evidence type="ECO:0000256" key="11">
    <source>
        <dbReference type="SAM" id="Phobius"/>
    </source>
</evidence>
<evidence type="ECO:0000256" key="3">
    <source>
        <dbReference type="ARBA" id="ARBA00016612"/>
    </source>
</evidence>
<name>A0A343C2E8_9COLE</name>
<dbReference type="GO" id="GO:0016020">
    <property type="term" value="C:membrane"/>
    <property type="evidence" value="ECO:0007669"/>
    <property type="project" value="UniProtKB-SubCell"/>
</dbReference>
<evidence type="ECO:0000256" key="4">
    <source>
        <dbReference type="ARBA" id="ARBA00022692"/>
    </source>
</evidence>
<comment type="subcellular location">
    <subcellularLocation>
        <location evidence="1">Membrane</location>
        <topology evidence="1">Multi-pass membrane protein</topology>
    </subcellularLocation>
</comment>
<dbReference type="InterPro" id="IPR039428">
    <property type="entry name" value="NUOK/Mnh_C1-like"/>
</dbReference>
<keyword evidence="12" id="KW-0496">Mitochondrion</keyword>
<comment type="catalytic activity">
    <reaction evidence="10">
        <text>a ubiquinone + NADH + 5 H(+)(in) = a ubiquinol + NAD(+) + 4 H(+)(out)</text>
        <dbReference type="Rhea" id="RHEA:29091"/>
        <dbReference type="Rhea" id="RHEA-COMP:9565"/>
        <dbReference type="Rhea" id="RHEA-COMP:9566"/>
        <dbReference type="ChEBI" id="CHEBI:15378"/>
        <dbReference type="ChEBI" id="CHEBI:16389"/>
        <dbReference type="ChEBI" id="CHEBI:17976"/>
        <dbReference type="ChEBI" id="CHEBI:57540"/>
        <dbReference type="ChEBI" id="CHEBI:57945"/>
        <dbReference type="EC" id="7.1.1.2"/>
    </reaction>
</comment>
<keyword evidence="7" id="KW-0520">NAD</keyword>
<dbReference type="Pfam" id="PF00420">
    <property type="entry name" value="Oxidored_q2"/>
    <property type="match status" value="1"/>
</dbReference>
<accession>A0A343C2E8</accession>
<sequence>MYEYSLMVFFMSGILVFILKYNHFLIMLLSLEMVMLSLYLCMLMYVSYFVNEYFMCMFFLTLGVCEGALGLSLLVKMIRSYGNDHMSMSDNLW</sequence>
<evidence type="ECO:0000256" key="8">
    <source>
        <dbReference type="ARBA" id="ARBA00023136"/>
    </source>
</evidence>
<protein>
    <recommendedName>
        <fullName evidence="3">NADH-ubiquinone oxidoreductase chain 4L</fullName>
    </recommendedName>
    <alternativeName>
        <fullName evidence="9">NADH dehydrogenase subunit 4L</fullName>
    </alternativeName>
</protein>
<geneLocation type="mitochondrion" evidence="12"/>
<proteinExistence type="inferred from homology"/>
<comment type="similarity">
    <text evidence="2">Belongs to the complex I subunit 4L family.</text>
</comment>
<organism evidence="12">
    <name type="scientific">Coleoptera sp. 1 AH-2016</name>
    <dbReference type="NCBI Taxonomy" id="1903823"/>
    <lineage>
        <taxon>Eukaryota</taxon>
        <taxon>Metazoa</taxon>
        <taxon>Ecdysozoa</taxon>
        <taxon>Arthropoda</taxon>
        <taxon>Hexapoda</taxon>
        <taxon>Insecta</taxon>
        <taxon>Pterygota</taxon>
        <taxon>Neoptera</taxon>
        <taxon>Endopterygota</taxon>
        <taxon>Coleoptera</taxon>
    </lineage>
</organism>
<evidence type="ECO:0000256" key="7">
    <source>
        <dbReference type="ARBA" id="ARBA00023027"/>
    </source>
</evidence>
<evidence type="ECO:0000256" key="5">
    <source>
        <dbReference type="ARBA" id="ARBA00022967"/>
    </source>
</evidence>
<dbReference type="AlphaFoldDB" id="A0A343C2E8"/>
<keyword evidence="5" id="KW-1278">Translocase</keyword>
<reference evidence="12" key="1">
    <citation type="submission" date="2016-04" db="EMBL/GenBank/DDBJ databases">
        <title>Mitochondria of beetle species.</title>
        <authorList>
            <person name="Hunter A."/>
            <person name="Moriniere J."/>
            <person name="Tang P."/>
            <person name="Linard B."/>
            <person name="Crampton-Platt A."/>
            <person name="Vogler A.P."/>
        </authorList>
    </citation>
    <scope>NUCLEOTIDE SEQUENCE</scope>
</reference>
<evidence type="ECO:0000256" key="1">
    <source>
        <dbReference type="ARBA" id="ARBA00004141"/>
    </source>
</evidence>
<evidence type="ECO:0000313" key="12">
    <source>
        <dbReference type="EMBL" id="ARH54191.1"/>
    </source>
</evidence>
<dbReference type="GO" id="GO:0008137">
    <property type="term" value="F:NADH dehydrogenase (ubiquinone) activity"/>
    <property type="evidence" value="ECO:0007669"/>
    <property type="project" value="UniProtKB-EC"/>
</dbReference>
<evidence type="ECO:0000256" key="9">
    <source>
        <dbReference type="ARBA" id="ARBA00031586"/>
    </source>
</evidence>
<keyword evidence="6 11" id="KW-1133">Transmembrane helix</keyword>
<dbReference type="EMBL" id="KX087260">
    <property type="protein sequence ID" value="ARH54191.1"/>
    <property type="molecule type" value="Genomic_DNA"/>
</dbReference>
<evidence type="ECO:0000256" key="10">
    <source>
        <dbReference type="ARBA" id="ARBA00049551"/>
    </source>
</evidence>
<evidence type="ECO:0000256" key="2">
    <source>
        <dbReference type="ARBA" id="ARBA00010519"/>
    </source>
</evidence>